<dbReference type="AlphaFoldDB" id="A0A4P2QMF4"/>
<gene>
    <name evidence="4" type="ORF">SOCE836_033390</name>
</gene>
<dbReference type="InterPro" id="IPR005321">
    <property type="entry name" value="Peptidase_S58_DmpA"/>
</dbReference>
<accession>A0A4P2QMF4</accession>
<dbReference type="EMBL" id="CP012672">
    <property type="protein sequence ID" value="AUX31210.1"/>
    <property type="molecule type" value="Genomic_DNA"/>
</dbReference>
<reference evidence="4 5" key="1">
    <citation type="submission" date="2015-09" db="EMBL/GenBank/DDBJ databases">
        <title>Sorangium comparison.</title>
        <authorList>
            <person name="Zaburannyi N."/>
            <person name="Bunk B."/>
            <person name="Overmann J."/>
            <person name="Mueller R."/>
        </authorList>
    </citation>
    <scope>NUCLEOTIDE SEQUENCE [LARGE SCALE GENOMIC DNA]</scope>
    <source>
        <strain evidence="4 5">So ce836</strain>
    </source>
</reference>
<evidence type="ECO:0000256" key="1">
    <source>
        <dbReference type="ARBA" id="ARBA00007068"/>
    </source>
</evidence>
<dbReference type="PROSITE" id="PS51257">
    <property type="entry name" value="PROKAR_LIPOPROTEIN"/>
    <property type="match status" value="1"/>
</dbReference>
<dbReference type="Gene3D" id="3.60.70.12">
    <property type="entry name" value="L-amino peptidase D-ALA esterase/amidase"/>
    <property type="match status" value="1"/>
</dbReference>
<evidence type="ECO:0000313" key="4">
    <source>
        <dbReference type="EMBL" id="AUX31210.1"/>
    </source>
</evidence>
<dbReference type="Proteomes" id="UP000295497">
    <property type="component" value="Chromosome"/>
</dbReference>
<comment type="similarity">
    <text evidence="1">Belongs to the peptidase S58 family.</text>
</comment>
<sequence length="428" mass="44828">MPRPLRLAAGAALAAALVSSPGLLSCAGPRSQPSTPSPSPPAAPSAQPAAAPPADGARRRARELGVVIGRLPTGRLNAITDVPGVRVGHVTHRRGAGRLDPGKGPVRTGVTVILPTSDDFWHHKLPAASFILNGNGEMTGLHYVNEFGVLESPIVFTNTLAVGRAFDGAVQYMLRRYPAIGVDEPTVAPIVGECDDSALNDIRGLHVSAEDVLTAAEQAADGPVQEGSVGGGTGMICYDFKCGIGTASRVVPASAGGFIVGAIVQANFGARGELRIDGVPVGQEIRDLMPVPDYHGEGSLLAVVATDAPLSARQLGRVARRISLAVGRTGTISRDGSGDLFLAYATGNRIEAEPKALTRTLREVDDGRLNPLFQAAEEAVEEAIVNALTTATTTFGQDDHVAHAIPLDRLRDVMRRYGRLSEPERERR</sequence>
<feature type="signal peptide" evidence="3">
    <location>
        <begin position="1"/>
        <end position="26"/>
    </location>
</feature>
<feature type="chain" id="PRO_5020709139" evidence="3">
    <location>
        <begin position="27"/>
        <end position="428"/>
    </location>
</feature>
<dbReference type="SUPFAM" id="SSF56266">
    <property type="entry name" value="DmpA/ArgJ-like"/>
    <property type="match status" value="1"/>
</dbReference>
<dbReference type="GO" id="GO:0004177">
    <property type="term" value="F:aminopeptidase activity"/>
    <property type="evidence" value="ECO:0007669"/>
    <property type="project" value="UniProtKB-KW"/>
</dbReference>
<feature type="region of interest" description="Disordered" evidence="2">
    <location>
        <begin position="26"/>
        <end position="58"/>
    </location>
</feature>
<keyword evidence="4" id="KW-0031">Aminopeptidase</keyword>
<proteinExistence type="inferred from homology"/>
<keyword evidence="4" id="KW-0645">Protease</keyword>
<name>A0A4P2QMF4_SORCE</name>
<dbReference type="CDD" id="cd02253">
    <property type="entry name" value="DmpA"/>
    <property type="match status" value="1"/>
</dbReference>
<dbReference type="PANTHER" id="PTHR36512">
    <property type="entry name" value="D-AMINOPEPTIDASE"/>
    <property type="match status" value="1"/>
</dbReference>
<evidence type="ECO:0000256" key="3">
    <source>
        <dbReference type="SAM" id="SignalP"/>
    </source>
</evidence>
<dbReference type="Pfam" id="PF03576">
    <property type="entry name" value="Peptidase_S58"/>
    <property type="match status" value="1"/>
</dbReference>
<protein>
    <submittedName>
        <fullName evidence="4">Aminopeptidase</fullName>
        <ecNumber evidence="4">3.4.11.-</ecNumber>
    </submittedName>
</protein>
<dbReference type="InterPro" id="IPR016117">
    <property type="entry name" value="ArgJ-like_dom_sf"/>
</dbReference>
<keyword evidence="4" id="KW-0378">Hydrolase</keyword>
<evidence type="ECO:0000256" key="2">
    <source>
        <dbReference type="SAM" id="MobiDB-lite"/>
    </source>
</evidence>
<keyword evidence="3" id="KW-0732">Signal</keyword>
<evidence type="ECO:0000313" key="5">
    <source>
        <dbReference type="Proteomes" id="UP000295497"/>
    </source>
</evidence>
<dbReference type="RefSeq" id="WP_129575046.1">
    <property type="nucleotide sequence ID" value="NZ_CP012672.1"/>
</dbReference>
<feature type="compositionally biased region" description="Low complexity" evidence="2">
    <location>
        <begin position="44"/>
        <end position="55"/>
    </location>
</feature>
<organism evidence="4 5">
    <name type="scientific">Sorangium cellulosum</name>
    <name type="common">Polyangium cellulosum</name>
    <dbReference type="NCBI Taxonomy" id="56"/>
    <lineage>
        <taxon>Bacteria</taxon>
        <taxon>Pseudomonadati</taxon>
        <taxon>Myxococcota</taxon>
        <taxon>Polyangia</taxon>
        <taxon>Polyangiales</taxon>
        <taxon>Polyangiaceae</taxon>
        <taxon>Sorangium</taxon>
    </lineage>
</organism>
<dbReference type="PANTHER" id="PTHR36512:SF3">
    <property type="entry name" value="BLR5678 PROTEIN"/>
    <property type="match status" value="1"/>
</dbReference>
<dbReference type="EC" id="3.4.11.-" evidence="4"/>